<reference evidence="3" key="1">
    <citation type="journal article" date="2019" name="Int. J. Syst. Evol. Microbiol.">
        <title>The Global Catalogue of Microorganisms (GCM) 10K type strain sequencing project: providing services to taxonomists for standard genome sequencing and annotation.</title>
        <authorList>
            <consortium name="The Broad Institute Genomics Platform"/>
            <consortium name="The Broad Institute Genome Sequencing Center for Infectious Disease"/>
            <person name="Wu L."/>
            <person name="Ma J."/>
        </authorList>
    </citation>
    <scope>NUCLEOTIDE SEQUENCE [LARGE SCALE GENOMIC DNA]</scope>
    <source>
        <strain evidence="3">CCUG 62981</strain>
    </source>
</reference>
<sequence length="432" mass="46894">MAGLSNKLFSGVGTFALTVTAGGAFSVGAAADADAQWLWDRDRNVSVTQRPRPEYDALGLRSGAFIWRPALELGVEFNDNIFATATNEESDTIFVIAPSVTVDTTWSRHAFNAFANARRNEYADFGSESTTDYSLGAGGRLDIHRGTSVGASASHSRGTEPRTSAGAAGFAAEPIRFDTTTFAIGAEHTFNRLRLRGGYDFAKSDYDDARLIGGGIASQDFRDQDMHRFTLRGDLAISPDTALFARYRYNQRDFRLAPPAVATNRDSDGYTFDVGVEFDLGGLARGEIGVGYMKQEYDSPAFGTVDGVSIDGMLEWFPTQLTTLTFTASRGIEDSGIAASSGYLGTAVSAQADHELLRNVILTARLDYANDEYQGIDREDQRWGATVQATYLMNRNVGLSASYSHLDQSSSGTAGPRDFRTNRFVIGVVLQY</sequence>
<comment type="caution">
    <text evidence="2">The sequence shown here is derived from an EMBL/GenBank/DDBJ whole genome shotgun (WGS) entry which is preliminary data.</text>
</comment>
<dbReference type="InterPro" id="IPR023614">
    <property type="entry name" value="Porin_dom_sf"/>
</dbReference>
<keyword evidence="3" id="KW-1185">Reference proteome</keyword>
<dbReference type="RefSeq" id="WP_371394348.1">
    <property type="nucleotide sequence ID" value="NZ_CP163421.1"/>
</dbReference>
<dbReference type="SUPFAM" id="SSF56935">
    <property type="entry name" value="Porins"/>
    <property type="match status" value="1"/>
</dbReference>
<proteinExistence type="predicted"/>
<name>A0ABV9N5Q3_9PROT</name>
<dbReference type="InterPro" id="IPR018759">
    <property type="entry name" value="BBP2_2"/>
</dbReference>
<dbReference type="Proteomes" id="UP001596024">
    <property type="component" value="Unassembled WGS sequence"/>
</dbReference>
<evidence type="ECO:0000256" key="1">
    <source>
        <dbReference type="SAM" id="MobiDB-lite"/>
    </source>
</evidence>
<feature type="region of interest" description="Disordered" evidence="1">
    <location>
        <begin position="148"/>
        <end position="167"/>
    </location>
</feature>
<gene>
    <name evidence="2" type="ORF">ACFPB0_00085</name>
</gene>
<accession>A0ABV9N5Q3</accession>
<evidence type="ECO:0000313" key="3">
    <source>
        <dbReference type="Proteomes" id="UP001596024"/>
    </source>
</evidence>
<organism evidence="2 3">
    <name type="scientific">Glycocaulis abyssi</name>
    <dbReference type="NCBI Taxonomy" id="1433403"/>
    <lineage>
        <taxon>Bacteria</taxon>
        <taxon>Pseudomonadati</taxon>
        <taxon>Pseudomonadota</taxon>
        <taxon>Alphaproteobacteria</taxon>
        <taxon>Maricaulales</taxon>
        <taxon>Maricaulaceae</taxon>
        <taxon>Glycocaulis</taxon>
    </lineage>
</organism>
<dbReference type="Gene3D" id="2.40.160.10">
    <property type="entry name" value="Porin"/>
    <property type="match status" value="1"/>
</dbReference>
<protein>
    <submittedName>
        <fullName evidence="2">Outer membrane beta-barrel protein</fullName>
    </submittedName>
</protein>
<evidence type="ECO:0000313" key="2">
    <source>
        <dbReference type="EMBL" id="MFC4723676.1"/>
    </source>
</evidence>
<dbReference type="EMBL" id="JBHSGQ010000001">
    <property type="protein sequence ID" value="MFC4723676.1"/>
    <property type="molecule type" value="Genomic_DNA"/>
</dbReference>
<dbReference type="Pfam" id="PF10082">
    <property type="entry name" value="BBP2_2"/>
    <property type="match status" value="1"/>
</dbReference>